<dbReference type="EMBL" id="NBNE01009810">
    <property type="protein sequence ID" value="OWY98043.1"/>
    <property type="molecule type" value="Genomic_DNA"/>
</dbReference>
<organism evidence="1 2">
    <name type="scientific">Phytophthora megakarya</name>
    <dbReference type="NCBI Taxonomy" id="4795"/>
    <lineage>
        <taxon>Eukaryota</taxon>
        <taxon>Sar</taxon>
        <taxon>Stramenopiles</taxon>
        <taxon>Oomycota</taxon>
        <taxon>Peronosporomycetes</taxon>
        <taxon>Peronosporales</taxon>
        <taxon>Peronosporaceae</taxon>
        <taxon>Phytophthora</taxon>
    </lineage>
</organism>
<keyword evidence="2" id="KW-1185">Reference proteome</keyword>
<name>A0A225UYM8_9STRA</name>
<evidence type="ECO:0008006" key="3">
    <source>
        <dbReference type="Google" id="ProtNLM"/>
    </source>
</evidence>
<accession>A0A225UYM8</accession>
<gene>
    <name evidence="1" type="ORF">PHMEG_00031292</name>
</gene>
<dbReference type="PANTHER" id="PTHR47169:SF2">
    <property type="entry name" value="OS01G0541250 PROTEIN"/>
    <property type="match status" value="1"/>
</dbReference>
<dbReference type="AlphaFoldDB" id="A0A225UYM8"/>
<sequence>MCSNVAALLAPRRVQSARGQRLTVQEVAELVLAVPLYQRQTQRAVSAASGILRTTLHRFLADGSLRRASSQVKPTLTPAHNTKCLQWALAYIGIPLVHVDEERLHFYKETTTYYFTAAEQLSYSCCPNKKYIGKVMFVGSGGKTPLRISRNQHFDGKLGIWLIVEQKEAVRTSISRPKGTVINKSVSMTRKLYRKFLIDMVSLKSELSYQLHISYLNIIKCLIFILEYVQGSTVFVQQDNAGPHVLENDDEMEEVVKLEVWNIKMRCQPPRSPDVNMLDLGYFSSNKALQYKNA</sequence>
<dbReference type="GO" id="GO:0003676">
    <property type="term" value="F:nucleic acid binding"/>
    <property type="evidence" value="ECO:0007669"/>
    <property type="project" value="InterPro"/>
</dbReference>
<reference evidence="2" key="1">
    <citation type="submission" date="2017-03" db="EMBL/GenBank/DDBJ databases">
        <title>Phytopthora megakarya and P. palmivora, two closely related causual agents of cacao black pod achieved similar genome size and gene model numbers by different mechanisms.</title>
        <authorList>
            <person name="Ali S."/>
            <person name="Shao J."/>
            <person name="Larry D.J."/>
            <person name="Kronmiller B."/>
            <person name="Shen D."/>
            <person name="Strem M.D."/>
            <person name="Melnick R.L."/>
            <person name="Guiltinan M.J."/>
            <person name="Tyler B.M."/>
            <person name="Meinhardt L.W."/>
            <person name="Bailey B.A."/>
        </authorList>
    </citation>
    <scope>NUCLEOTIDE SEQUENCE [LARGE SCALE GENOMIC DNA]</scope>
    <source>
        <strain evidence="2">zdho120</strain>
    </source>
</reference>
<comment type="caution">
    <text evidence="1">The sequence shown here is derived from an EMBL/GenBank/DDBJ whole genome shotgun (WGS) entry which is preliminary data.</text>
</comment>
<dbReference type="Gene3D" id="3.30.420.10">
    <property type="entry name" value="Ribonuclease H-like superfamily/Ribonuclease H"/>
    <property type="match status" value="1"/>
</dbReference>
<evidence type="ECO:0000313" key="1">
    <source>
        <dbReference type="EMBL" id="OWY98043.1"/>
    </source>
</evidence>
<dbReference type="PANTHER" id="PTHR47169">
    <property type="entry name" value="OS01G0541250 PROTEIN"/>
    <property type="match status" value="1"/>
</dbReference>
<proteinExistence type="predicted"/>
<evidence type="ECO:0000313" key="2">
    <source>
        <dbReference type="Proteomes" id="UP000198211"/>
    </source>
</evidence>
<dbReference type="InterPro" id="IPR036397">
    <property type="entry name" value="RNaseH_sf"/>
</dbReference>
<protein>
    <recommendedName>
        <fullName evidence="3">Transposase</fullName>
    </recommendedName>
</protein>
<dbReference type="OrthoDB" id="123483at2759"/>
<dbReference type="Proteomes" id="UP000198211">
    <property type="component" value="Unassembled WGS sequence"/>
</dbReference>